<organism evidence="1 2">
    <name type="scientific">Halanaerobium saccharolyticum</name>
    <dbReference type="NCBI Taxonomy" id="43595"/>
    <lineage>
        <taxon>Bacteria</taxon>
        <taxon>Bacillati</taxon>
        <taxon>Bacillota</taxon>
        <taxon>Clostridia</taxon>
        <taxon>Halanaerobiales</taxon>
        <taxon>Halanaerobiaceae</taxon>
        <taxon>Halanaerobium</taxon>
    </lineage>
</organism>
<dbReference type="EMBL" id="QAXS01000065">
    <property type="protein sequence ID" value="PTV92842.1"/>
    <property type="molecule type" value="Genomic_DNA"/>
</dbReference>
<comment type="caution">
    <text evidence="1">The sequence shown here is derived from an EMBL/GenBank/DDBJ whole genome shotgun (WGS) entry which is preliminary data.</text>
</comment>
<reference evidence="1 2" key="1">
    <citation type="submission" date="2018-04" db="EMBL/GenBank/DDBJ databases">
        <title>Subsurface microbial communities from deep shales in Ohio and West Virginia, USA.</title>
        <authorList>
            <person name="Wrighton K."/>
        </authorList>
    </citation>
    <scope>NUCLEOTIDE SEQUENCE [LARGE SCALE GENOMIC DNA]</scope>
    <source>
        <strain evidence="1 2">WC1</strain>
    </source>
</reference>
<gene>
    <name evidence="1" type="ORF">C8C76_1655</name>
</gene>
<sequence>MMPTHFWKGVARILVNLIVRRKFRTRMFDIFMDEKKKGNEKE</sequence>
<dbReference type="Proteomes" id="UP000244089">
    <property type="component" value="Unassembled WGS sequence"/>
</dbReference>
<proteinExistence type="predicted"/>
<dbReference type="AlphaFoldDB" id="A0A2T5RF26"/>
<evidence type="ECO:0000313" key="2">
    <source>
        <dbReference type="Proteomes" id="UP000244089"/>
    </source>
</evidence>
<evidence type="ECO:0000313" key="1">
    <source>
        <dbReference type="EMBL" id="PTV92842.1"/>
    </source>
</evidence>
<name>A0A2T5RF26_9FIRM</name>
<accession>A0A2T5RF26</accession>
<protein>
    <submittedName>
        <fullName evidence="1">Uncharacterized protein</fullName>
    </submittedName>
</protein>